<dbReference type="InterPro" id="IPR036068">
    <property type="entry name" value="Nicotinate_pribotase-like_C"/>
</dbReference>
<dbReference type="Proteomes" id="UP000610373">
    <property type="component" value="Unassembled WGS sequence"/>
</dbReference>
<evidence type="ECO:0000313" key="9">
    <source>
        <dbReference type="EMBL" id="CAD6491218.1"/>
    </source>
</evidence>
<dbReference type="FunFam" id="3.20.20.70:FF:000030">
    <property type="entry name" value="Nicotinate-nucleotide pyrophosphorylase, carboxylating"/>
    <property type="match status" value="1"/>
</dbReference>
<proteinExistence type="inferred from homology"/>
<comment type="pathway">
    <text evidence="1 6">Cofactor biosynthesis; NAD(+) biosynthesis; nicotinate D-ribonucleotide from quinolinate: step 1/1.</text>
</comment>
<evidence type="ECO:0000313" key="10">
    <source>
        <dbReference type="Proteomes" id="UP000610373"/>
    </source>
</evidence>
<dbReference type="GO" id="GO:0034213">
    <property type="term" value="P:quinolinate catabolic process"/>
    <property type="evidence" value="ECO:0007669"/>
    <property type="project" value="TreeGrafter"/>
</dbReference>
<reference evidence="9" key="1">
    <citation type="submission" date="2020-10" db="EMBL/GenBank/DDBJ databases">
        <authorList>
            <person name="Hahn C.J."/>
            <person name="Laso-Perez R."/>
            <person name="Vulcano F."/>
            <person name="Vaziourakis K.-M."/>
            <person name="Stokke R."/>
            <person name="Steen I.H."/>
            <person name="Teske A."/>
            <person name="Boetius A."/>
            <person name="Liebeke M."/>
            <person name="Amann R."/>
            <person name="Knittel K."/>
        </authorList>
    </citation>
    <scope>NUCLEOTIDE SEQUENCE</scope>
    <source>
        <strain evidence="9">Gfbio:e3339647-f889-4370-9287-4fb5cb688e4c:AG392O15_GoMArc1</strain>
    </source>
</reference>
<dbReference type="InterPro" id="IPR002638">
    <property type="entry name" value="Quinolinate_PRibosylTrfase_C"/>
</dbReference>
<comment type="function">
    <text evidence="6">Involved in the catabolism of quinolinic acid (QA).</text>
</comment>
<evidence type="ECO:0000256" key="1">
    <source>
        <dbReference type="ARBA" id="ARBA00004893"/>
    </source>
</evidence>
<evidence type="ECO:0000256" key="3">
    <source>
        <dbReference type="ARBA" id="ARBA00022642"/>
    </source>
</evidence>
<organism evidence="9 10">
    <name type="scientific">Candidatus Argoarchaeum ethanivorans</name>
    <dbReference type="NCBI Taxonomy" id="2608793"/>
    <lineage>
        <taxon>Archaea</taxon>
        <taxon>Methanobacteriati</taxon>
        <taxon>Methanobacteriota</taxon>
        <taxon>Stenosarchaea group</taxon>
        <taxon>Methanomicrobia</taxon>
        <taxon>Methanosarcinales</taxon>
        <taxon>Methanosarcinales incertae sedis</taxon>
        <taxon>GOM Arc I cluster</taxon>
        <taxon>Candidatus Argoarchaeum</taxon>
    </lineage>
</organism>
<dbReference type="GO" id="GO:0005737">
    <property type="term" value="C:cytoplasm"/>
    <property type="evidence" value="ECO:0007669"/>
    <property type="project" value="TreeGrafter"/>
</dbReference>
<dbReference type="InterPro" id="IPR027277">
    <property type="entry name" value="NadC/ModD"/>
</dbReference>
<comment type="catalytic activity">
    <reaction evidence="6">
        <text>nicotinate beta-D-ribonucleotide + CO2 + diphosphate = quinolinate + 5-phospho-alpha-D-ribose 1-diphosphate + 2 H(+)</text>
        <dbReference type="Rhea" id="RHEA:12733"/>
        <dbReference type="ChEBI" id="CHEBI:15378"/>
        <dbReference type="ChEBI" id="CHEBI:16526"/>
        <dbReference type="ChEBI" id="CHEBI:29959"/>
        <dbReference type="ChEBI" id="CHEBI:33019"/>
        <dbReference type="ChEBI" id="CHEBI:57502"/>
        <dbReference type="ChEBI" id="CHEBI:58017"/>
        <dbReference type="EC" id="2.4.2.19"/>
    </reaction>
</comment>
<dbReference type="EC" id="2.4.2.19" evidence="6"/>
<dbReference type="PIRSF" id="PIRSF006250">
    <property type="entry name" value="NadC_ModD"/>
    <property type="match status" value="1"/>
</dbReference>
<keyword evidence="4 6" id="KW-0328">Glycosyltransferase</keyword>
<dbReference type="GO" id="GO:0009435">
    <property type="term" value="P:NAD+ biosynthetic process"/>
    <property type="evidence" value="ECO:0007669"/>
    <property type="project" value="UniProtKB-UniPathway"/>
</dbReference>
<dbReference type="Pfam" id="PF02749">
    <property type="entry name" value="QRPTase_N"/>
    <property type="match status" value="1"/>
</dbReference>
<dbReference type="InterPro" id="IPR004393">
    <property type="entry name" value="NadC"/>
</dbReference>
<dbReference type="SUPFAM" id="SSF54675">
    <property type="entry name" value="Nicotinate/Quinolinate PRTase N-terminal domain-like"/>
    <property type="match status" value="1"/>
</dbReference>
<dbReference type="AlphaFoldDB" id="A0A811T5P9"/>
<keyword evidence="3 6" id="KW-0662">Pyridine nucleotide biosynthesis</keyword>
<evidence type="ECO:0000259" key="8">
    <source>
        <dbReference type="Pfam" id="PF02749"/>
    </source>
</evidence>
<dbReference type="CDD" id="cd01568">
    <property type="entry name" value="QPRTase_NadC"/>
    <property type="match status" value="1"/>
</dbReference>
<evidence type="ECO:0000256" key="4">
    <source>
        <dbReference type="ARBA" id="ARBA00022676"/>
    </source>
</evidence>
<dbReference type="PANTHER" id="PTHR32179">
    <property type="entry name" value="NICOTINATE-NUCLEOTIDE PYROPHOSPHORYLASE [CARBOXYLATING]"/>
    <property type="match status" value="1"/>
</dbReference>
<dbReference type="EMBL" id="CAJHIO010000003">
    <property type="protein sequence ID" value="CAD6491218.1"/>
    <property type="molecule type" value="Genomic_DNA"/>
</dbReference>
<evidence type="ECO:0000259" key="7">
    <source>
        <dbReference type="Pfam" id="PF01729"/>
    </source>
</evidence>
<evidence type="ECO:0000256" key="5">
    <source>
        <dbReference type="ARBA" id="ARBA00022679"/>
    </source>
</evidence>
<dbReference type="InterPro" id="IPR037128">
    <property type="entry name" value="Quinolinate_PRibosylTase_N_sf"/>
</dbReference>
<sequence>MMQSELEYFIAEDAGEDIYPGIIGNRHCRAVIKANEPGVMAGISEACQIFKYFDNTEIIHQVTDGASVGKNTIILETSGRADGTLKGERLALNFIGRMSGIATLTHTFKKLAGKTVIAATRKTTPGFRKFEKKAVILGGGDPHRYNLSDMVMIKDNHIKLLGIEQAVKNAKKIAGFTRKIEIEIEQIKDAVLAARLGVDIIMLDNCTIEQIRTVMELLEKENLRKKITLEASGNINTKNIKEYAATGIDVISIGSLTHSAAWLDVSMSILD</sequence>
<protein>
    <recommendedName>
        <fullName evidence="6">Nicotinate-nucleotide pyrophosphorylase [carboxylating]</fullName>
        <ecNumber evidence="6">2.4.2.19</ecNumber>
    </recommendedName>
    <alternativeName>
        <fullName evidence="6">Quinolinate phosphoribosyltransferase [decarboxylating]</fullName>
    </alternativeName>
</protein>
<dbReference type="GO" id="GO:0004514">
    <property type="term" value="F:nicotinate-nucleotide diphosphorylase (carboxylating) activity"/>
    <property type="evidence" value="ECO:0007669"/>
    <property type="project" value="UniProtKB-EC"/>
</dbReference>
<evidence type="ECO:0000256" key="2">
    <source>
        <dbReference type="ARBA" id="ARBA00009400"/>
    </source>
</evidence>
<dbReference type="SUPFAM" id="SSF51690">
    <property type="entry name" value="Nicotinate/Quinolinate PRTase C-terminal domain-like"/>
    <property type="match status" value="1"/>
</dbReference>
<dbReference type="InterPro" id="IPR013785">
    <property type="entry name" value="Aldolase_TIM"/>
</dbReference>
<name>A0A811T5P9_9EURY</name>
<keyword evidence="5 6" id="KW-0808">Transferase</keyword>
<comment type="similarity">
    <text evidence="2 6">Belongs to the NadC/ModD family.</text>
</comment>
<dbReference type="Gene3D" id="3.90.1170.20">
    <property type="entry name" value="Quinolinate phosphoribosyl transferase, N-terminal domain"/>
    <property type="match status" value="1"/>
</dbReference>
<feature type="domain" description="Quinolinate phosphoribosyl transferase C-terminal" evidence="7">
    <location>
        <begin position="101"/>
        <end position="267"/>
    </location>
</feature>
<dbReference type="UniPathway" id="UPA00253">
    <property type="reaction ID" value="UER00331"/>
</dbReference>
<dbReference type="Gene3D" id="3.20.20.70">
    <property type="entry name" value="Aldolase class I"/>
    <property type="match status" value="1"/>
</dbReference>
<comment type="caution">
    <text evidence="9">The sequence shown here is derived from an EMBL/GenBank/DDBJ whole genome shotgun (WGS) entry which is preliminary data.</text>
</comment>
<gene>
    <name evidence="9" type="ORF">CHKLHMKO_00084</name>
</gene>
<feature type="domain" description="Quinolinate phosphoribosyl transferase N-terminal" evidence="8">
    <location>
        <begin position="18"/>
        <end position="99"/>
    </location>
</feature>
<comment type="subunit">
    <text evidence="6">Hexamer formed by 3 homodimers.</text>
</comment>
<dbReference type="Pfam" id="PF01729">
    <property type="entry name" value="QRPTase_C"/>
    <property type="match status" value="1"/>
</dbReference>
<dbReference type="NCBIfam" id="TIGR00078">
    <property type="entry name" value="nadC"/>
    <property type="match status" value="1"/>
</dbReference>
<dbReference type="PANTHER" id="PTHR32179:SF3">
    <property type="entry name" value="NICOTINATE-NUCLEOTIDE PYROPHOSPHORYLASE [CARBOXYLATING]"/>
    <property type="match status" value="1"/>
</dbReference>
<evidence type="ECO:0000256" key="6">
    <source>
        <dbReference type="PIRNR" id="PIRNR006250"/>
    </source>
</evidence>
<dbReference type="InterPro" id="IPR022412">
    <property type="entry name" value="Quinolinate_PRibosylTrfase_N"/>
</dbReference>
<accession>A0A811T5P9</accession>